<feature type="transmembrane region" description="Helical" evidence="1">
    <location>
        <begin position="47"/>
        <end position="65"/>
    </location>
</feature>
<feature type="transmembrane region" description="Helical" evidence="1">
    <location>
        <begin position="7"/>
        <end position="27"/>
    </location>
</feature>
<gene>
    <name evidence="2" type="ORF">HC246_19555</name>
</gene>
<accession>A0ABX1M223</accession>
<keyword evidence="1" id="KW-0812">Transmembrane</keyword>
<sequence length="72" mass="8102">MPENIYIRALIVVAVAFIAVQGTAWLIRQIYFVINDLDNWAIWMLRYPTSAAGFAIVAGVVYLVVSKSLKKE</sequence>
<protein>
    <submittedName>
        <fullName evidence="2">Uncharacterized protein</fullName>
    </submittedName>
</protein>
<evidence type="ECO:0000256" key="1">
    <source>
        <dbReference type="SAM" id="Phobius"/>
    </source>
</evidence>
<proteinExistence type="predicted"/>
<keyword evidence="1" id="KW-1133">Transmembrane helix</keyword>
<evidence type="ECO:0000313" key="2">
    <source>
        <dbReference type="EMBL" id="NMF60162.1"/>
    </source>
</evidence>
<dbReference type="EMBL" id="JAAVJL010000002">
    <property type="protein sequence ID" value="NMF60162.1"/>
    <property type="molecule type" value="Genomic_DNA"/>
</dbReference>
<name>A0ABX1M223_9CYAN</name>
<comment type="caution">
    <text evidence="2">The sequence shown here is derived from an EMBL/GenBank/DDBJ whole genome shotgun (WGS) entry which is preliminary data.</text>
</comment>
<evidence type="ECO:0000313" key="3">
    <source>
        <dbReference type="Proteomes" id="UP000738376"/>
    </source>
</evidence>
<dbReference type="Proteomes" id="UP000738376">
    <property type="component" value="Unassembled WGS sequence"/>
</dbReference>
<dbReference type="RefSeq" id="WP_169365102.1">
    <property type="nucleotide sequence ID" value="NZ_JAAVJL010000002.1"/>
</dbReference>
<reference evidence="2 3" key="1">
    <citation type="submission" date="2020-03" db="EMBL/GenBank/DDBJ databases">
        <title>Draft Genome Sequence of 2-Methylisoborneol Producing Pseudanabaena yagii Strain GIHE-NHR1 Isolated from North Han River in South Korea.</title>
        <authorList>
            <person name="Jeong J."/>
        </authorList>
    </citation>
    <scope>NUCLEOTIDE SEQUENCE [LARGE SCALE GENOMIC DNA]</scope>
    <source>
        <strain evidence="2 3">GIHE-NHR1</strain>
    </source>
</reference>
<keyword evidence="3" id="KW-1185">Reference proteome</keyword>
<organism evidence="2 3">
    <name type="scientific">Pseudanabaena yagii GIHE-NHR1</name>
    <dbReference type="NCBI Taxonomy" id="2722753"/>
    <lineage>
        <taxon>Bacteria</taxon>
        <taxon>Bacillati</taxon>
        <taxon>Cyanobacteriota</taxon>
        <taxon>Cyanophyceae</taxon>
        <taxon>Pseudanabaenales</taxon>
        <taxon>Pseudanabaenaceae</taxon>
        <taxon>Pseudanabaena</taxon>
        <taxon>Pseudanabaena yagii</taxon>
    </lineage>
</organism>
<keyword evidence="1" id="KW-0472">Membrane</keyword>